<keyword evidence="10 12" id="KW-0269">Exonuclease</keyword>
<comment type="similarity">
    <text evidence="12">Belongs to the metallo-beta-lactamase superfamily. RNA-metabolizing metallo-beta-lactamase-like family. Bacterial RNase J subfamily.</text>
</comment>
<comment type="cofactor">
    <cofactor evidence="1">
        <name>Zn(2+)</name>
        <dbReference type="ChEBI" id="CHEBI:29105"/>
    </cofactor>
</comment>
<dbReference type="InterPro" id="IPR004613">
    <property type="entry name" value="RNase_J"/>
</dbReference>
<dbReference type="PANTHER" id="PTHR43694:SF4">
    <property type="entry name" value="RIBONUCLEASE J 2"/>
    <property type="match status" value="1"/>
</dbReference>
<dbReference type="InterPro" id="IPR030854">
    <property type="entry name" value="RNase_J_bac"/>
</dbReference>
<evidence type="ECO:0000256" key="8">
    <source>
        <dbReference type="ARBA" id="ARBA00022801"/>
    </source>
</evidence>
<comment type="subcellular location">
    <subcellularLocation>
        <location evidence="2 12">Cytoplasm</location>
    </subcellularLocation>
</comment>
<keyword evidence="9" id="KW-0862">Zinc</keyword>
<sequence>MEKQDTKVRIIMFGGVRENGKNMYAVEVNDDIYILDCGLQYPENELLGIDVVIPDWSYLREHKDQVKAVFLTHGHADAIGALPYFVSEFNVPVYGSSLTIALARLAVNNYEKSKKFKKFHTVTERSRLKFNDVNVSFFKTTHNIPESLGIVLKTNLGQVVYTGDFKFDQTASKYYQTDLARLGEIGKRGVLALLSDSAGAEQHGYAANENDVYEYIYDQFKRHNGRIIVANVAANILRIQEVLNAAIATHRKVVLMGKDLENIVQTAIKLKKLNLQDPEVLVSYKKLKNLDPEETVILETGKMGEPIKALQRMATGEDKFIQIQPDDLVLIATTTSTAMETTAAKTRDLIFRAGGHVEVISDDLQISGHGSPSDLQLMINLMKPKYLIPVQGEYRVLNLHAHLAEQTGMPSSNIFITEKGDSLVYDGTEPMHLSDSFEVSNVMIDGIGVGDIGNIVLRDRKILSEDGVFVAVITIDRKQKKIISEPKITSRGFVYVKSNRDLIKQSSEIVKDVVRANLDATDFDWGHLKQEIREKLSHYLFEQTRRRPVVLPIVMEVNQNKHRLHNKTTVKAAKNE</sequence>
<accession>A0A9D9E8A6</accession>
<dbReference type="InterPro" id="IPR036866">
    <property type="entry name" value="RibonucZ/Hydroxyglut_hydro"/>
</dbReference>
<keyword evidence="5 12" id="KW-0540">Nuclease</keyword>
<evidence type="ECO:0000256" key="7">
    <source>
        <dbReference type="ARBA" id="ARBA00022759"/>
    </source>
</evidence>
<dbReference type="InterPro" id="IPR041636">
    <property type="entry name" value="RNase_J_C"/>
</dbReference>
<evidence type="ECO:0000256" key="11">
    <source>
        <dbReference type="ARBA" id="ARBA00022884"/>
    </source>
</evidence>
<dbReference type="SUPFAM" id="SSF56281">
    <property type="entry name" value="Metallo-hydrolase/oxidoreductase"/>
    <property type="match status" value="1"/>
</dbReference>
<dbReference type="GO" id="GO:0004521">
    <property type="term" value="F:RNA endonuclease activity"/>
    <property type="evidence" value="ECO:0007669"/>
    <property type="project" value="UniProtKB-UniRule"/>
</dbReference>
<dbReference type="HAMAP" id="MF_01491">
    <property type="entry name" value="RNase_J_bact"/>
    <property type="match status" value="1"/>
</dbReference>
<dbReference type="Gene3D" id="3.40.50.10710">
    <property type="entry name" value="Metallo-hydrolase/oxidoreductase"/>
    <property type="match status" value="1"/>
</dbReference>
<keyword evidence="8 12" id="KW-0378">Hydrolase</keyword>
<dbReference type="InterPro" id="IPR001279">
    <property type="entry name" value="Metallo-B-lactamas"/>
</dbReference>
<dbReference type="InterPro" id="IPR011108">
    <property type="entry name" value="RMMBL"/>
</dbReference>
<organism evidence="14 15">
    <name type="scientific">Candidatus Gallilactobacillus intestinavium</name>
    <dbReference type="NCBI Taxonomy" id="2840838"/>
    <lineage>
        <taxon>Bacteria</taxon>
        <taxon>Bacillati</taxon>
        <taxon>Bacillota</taxon>
        <taxon>Bacilli</taxon>
        <taxon>Lactobacillales</taxon>
        <taxon>Lactobacillaceae</taxon>
        <taxon>Lactobacillaceae incertae sedis</taxon>
        <taxon>Candidatus Gallilactobacillus</taxon>
    </lineage>
</organism>
<evidence type="ECO:0000256" key="2">
    <source>
        <dbReference type="ARBA" id="ARBA00004496"/>
    </source>
</evidence>
<comment type="subunit">
    <text evidence="12">Homodimer, may be a subunit of the RNA degradosome.</text>
</comment>
<dbReference type="GO" id="GO:0005737">
    <property type="term" value="C:cytoplasm"/>
    <property type="evidence" value="ECO:0007669"/>
    <property type="project" value="UniProtKB-SubCell"/>
</dbReference>
<keyword evidence="11 12" id="KW-0694">RNA-binding</keyword>
<proteinExistence type="inferred from homology"/>
<dbReference type="Pfam" id="PF22505">
    <property type="entry name" value="RNase_J_b_CASP"/>
    <property type="match status" value="1"/>
</dbReference>
<evidence type="ECO:0000256" key="4">
    <source>
        <dbReference type="ARBA" id="ARBA00022552"/>
    </source>
</evidence>
<dbReference type="NCBIfam" id="TIGR00649">
    <property type="entry name" value="MG423"/>
    <property type="match status" value="1"/>
</dbReference>
<dbReference type="InterPro" id="IPR042173">
    <property type="entry name" value="RNase_J_2"/>
</dbReference>
<comment type="caution">
    <text evidence="14">The sequence shown here is derived from an EMBL/GenBank/DDBJ whole genome shotgun (WGS) entry which is preliminary data.</text>
</comment>
<comment type="caution">
    <text evidence="12">Lacks conserved residue(s) required for the propagation of feature annotation.</text>
</comment>
<evidence type="ECO:0000259" key="13">
    <source>
        <dbReference type="SMART" id="SM00849"/>
    </source>
</evidence>
<dbReference type="GO" id="GO:0008270">
    <property type="term" value="F:zinc ion binding"/>
    <property type="evidence" value="ECO:0007669"/>
    <property type="project" value="InterPro"/>
</dbReference>
<dbReference type="InterPro" id="IPR055132">
    <property type="entry name" value="RNase_J_b_CASP"/>
</dbReference>
<dbReference type="PANTHER" id="PTHR43694">
    <property type="entry name" value="RIBONUCLEASE J"/>
    <property type="match status" value="1"/>
</dbReference>
<evidence type="ECO:0000256" key="12">
    <source>
        <dbReference type="HAMAP-Rule" id="MF_01491"/>
    </source>
</evidence>
<evidence type="ECO:0000256" key="3">
    <source>
        <dbReference type="ARBA" id="ARBA00022490"/>
    </source>
</evidence>
<dbReference type="GO" id="GO:0006364">
    <property type="term" value="P:rRNA processing"/>
    <property type="evidence" value="ECO:0007669"/>
    <property type="project" value="UniProtKB-UniRule"/>
</dbReference>
<evidence type="ECO:0000256" key="5">
    <source>
        <dbReference type="ARBA" id="ARBA00022722"/>
    </source>
</evidence>
<dbReference type="Pfam" id="PF07521">
    <property type="entry name" value="RMMBL"/>
    <property type="match status" value="1"/>
</dbReference>
<dbReference type="EMBL" id="JADIMP010000083">
    <property type="protein sequence ID" value="MBO8441761.1"/>
    <property type="molecule type" value="Genomic_DNA"/>
</dbReference>
<dbReference type="SMART" id="SM00849">
    <property type="entry name" value="Lactamase_B"/>
    <property type="match status" value="1"/>
</dbReference>
<evidence type="ECO:0000256" key="1">
    <source>
        <dbReference type="ARBA" id="ARBA00001947"/>
    </source>
</evidence>
<feature type="domain" description="Metallo-beta-lactamase" evidence="13">
    <location>
        <begin position="20"/>
        <end position="216"/>
    </location>
</feature>
<comment type="function">
    <text evidence="12">An RNase that has 5'-3' exonuclease and possibly endonuclease activity. Involved in maturation of rRNA and in some organisms also mRNA maturation and/or decay.</text>
</comment>
<dbReference type="Proteomes" id="UP000823614">
    <property type="component" value="Unassembled WGS sequence"/>
</dbReference>
<dbReference type="Gene3D" id="3.10.20.580">
    <property type="match status" value="1"/>
</dbReference>
<name>A0A9D9E8A6_9LACO</name>
<protein>
    <recommendedName>
        <fullName evidence="12">Ribonuclease J</fullName>
        <shortName evidence="12">RNase J</shortName>
        <ecNumber evidence="12">3.1.-.-</ecNumber>
    </recommendedName>
</protein>
<dbReference type="Pfam" id="PF00753">
    <property type="entry name" value="Lactamase_B"/>
    <property type="match status" value="1"/>
</dbReference>
<dbReference type="GO" id="GO:0004534">
    <property type="term" value="F:5'-3' RNA exonuclease activity"/>
    <property type="evidence" value="ECO:0007669"/>
    <property type="project" value="UniProtKB-UniRule"/>
</dbReference>
<keyword evidence="3 12" id="KW-0963">Cytoplasm</keyword>
<reference evidence="14" key="2">
    <citation type="journal article" date="2021" name="PeerJ">
        <title>Extensive microbial diversity within the chicken gut microbiome revealed by metagenomics and culture.</title>
        <authorList>
            <person name="Gilroy R."/>
            <person name="Ravi A."/>
            <person name="Getino M."/>
            <person name="Pursley I."/>
            <person name="Horton D.L."/>
            <person name="Alikhan N.F."/>
            <person name="Baker D."/>
            <person name="Gharbi K."/>
            <person name="Hall N."/>
            <person name="Watson M."/>
            <person name="Adriaenssens E.M."/>
            <person name="Foster-Nyarko E."/>
            <person name="Jarju S."/>
            <person name="Secka A."/>
            <person name="Antonio M."/>
            <person name="Oren A."/>
            <person name="Chaudhuri R.R."/>
            <person name="La Ragione R."/>
            <person name="Hildebrand F."/>
            <person name="Pallen M.J."/>
        </authorList>
    </citation>
    <scope>NUCLEOTIDE SEQUENCE</scope>
    <source>
        <strain evidence="14">C6-149</strain>
    </source>
</reference>
<dbReference type="GO" id="GO:0003723">
    <property type="term" value="F:RNA binding"/>
    <property type="evidence" value="ECO:0007669"/>
    <property type="project" value="UniProtKB-UniRule"/>
</dbReference>
<reference evidence="14" key="1">
    <citation type="submission" date="2020-10" db="EMBL/GenBank/DDBJ databases">
        <authorList>
            <person name="Gilroy R."/>
        </authorList>
    </citation>
    <scope>NUCLEOTIDE SEQUENCE</scope>
    <source>
        <strain evidence="14">C6-149</strain>
    </source>
</reference>
<dbReference type="FunFam" id="3.10.20.580:FF:000001">
    <property type="entry name" value="Ribonuclease J"/>
    <property type="match status" value="1"/>
</dbReference>
<keyword evidence="6" id="KW-0479">Metal-binding</keyword>
<evidence type="ECO:0000256" key="10">
    <source>
        <dbReference type="ARBA" id="ARBA00022839"/>
    </source>
</evidence>
<evidence type="ECO:0000256" key="6">
    <source>
        <dbReference type="ARBA" id="ARBA00022723"/>
    </source>
</evidence>
<gene>
    <name evidence="12" type="primary">rnj</name>
    <name evidence="14" type="ORF">IAA89_04965</name>
</gene>
<evidence type="ECO:0000256" key="9">
    <source>
        <dbReference type="ARBA" id="ARBA00022833"/>
    </source>
</evidence>
<dbReference type="EC" id="3.1.-.-" evidence="12"/>
<dbReference type="CDD" id="cd07714">
    <property type="entry name" value="RNaseJ_MBL-fold"/>
    <property type="match status" value="1"/>
</dbReference>
<keyword evidence="7 12" id="KW-0255">Endonuclease</keyword>
<evidence type="ECO:0000313" key="14">
    <source>
        <dbReference type="EMBL" id="MBO8441761.1"/>
    </source>
</evidence>
<dbReference type="Gene3D" id="3.60.15.10">
    <property type="entry name" value="Ribonuclease Z/Hydroxyacylglutathione hydrolase-like"/>
    <property type="match status" value="1"/>
</dbReference>
<dbReference type="AlphaFoldDB" id="A0A9D9E8A6"/>
<evidence type="ECO:0000313" key="15">
    <source>
        <dbReference type="Proteomes" id="UP000823614"/>
    </source>
</evidence>
<keyword evidence="4 12" id="KW-0698">rRNA processing</keyword>
<dbReference type="Pfam" id="PF17770">
    <property type="entry name" value="RNase_J_C"/>
    <property type="match status" value="1"/>
</dbReference>